<dbReference type="PROSITE" id="PS50821">
    <property type="entry name" value="PAZ"/>
    <property type="match status" value="1"/>
</dbReference>
<keyword evidence="4" id="KW-0540">Nuclease</keyword>
<name>A0A1D1YIC1_9ARAE</name>
<proteinExistence type="predicted"/>
<dbReference type="GO" id="GO:0005524">
    <property type="term" value="F:ATP binding"/>
    <property type="evidence" value="ECO:0007669"/>
    <property type="project" value="UniProtKB-KW"/>
</dbReference>
<evidence type="ECO:0000256" key="4">
    <source>
        <dbReference type="ARBA" id="ARBA00022722"/>
    </source>
</evidence>
<evidence type="ECO:0000256" key="15">
    <source>
        <dbReference type="ARBA" id="ARBA00023211"/>
    </source>
</evidence>
<dbReference type="Gene3D" id="2.170.260.10">
    <property type="entry name" value="paz domain"/>
    <property type="match status" value="1"/>
</dbReference>
<dbReference type="Pfam" id="PF00636">
    <property type="entry name" value="Ribonuclease_3"/>
    <property type="match status" value="2"/>
</dbReference>
<dbReference type="PANTHER" id="PTHR14950:SF46">
    <property type="entry name" value="ENDORIBONUCLEASE DICER HOMOLOG 3"/>
    <property type="match status" value="1"/>
</dbReference>
<feature type="domain" description="RNase III" evidence="17">
    <location>
        <begin position="361"/>
        <end position="533"/>
    </location>
</feature>
<evidence type="ECO:0000256" key="14">
    <source>
        <dbReference type="ARBA" id="ARBA00023158"/>
    </source>
</evidence>
<dbReference type="EMBL" id="GDJX01013545">
    <property type="protein sequence ID" value="JAT54391.1"/>
    <property type="molecule type" value="Transcribed_RNA"/>
</dbReference>
<dbReference type="CDD" id="cd00593">
    <property type="entry name" value="RIBOc"/>
    <property type="match status" value="2"/>
</dbReference>
<evidence type="ECO:0000256" key="12">
    <source>
        <dbReference type="ARBA" id="ARBA00022842"/>
    </source>
</evidence>
<organism evidence="19">
    <name type="scientific">Anthurium amnicola</name>
    <dbReference type="NCBI Taxonomy" id="1678845"/>
    <lineage>
        <taxon>Eukaryota</taxon>
        <taxon>Viridiplantae</taxon>
        <taxon>Streptophyta</taxon>
        <taxon>Embryophyta</taxon>
        <taxon>Tracheophyta</taxon>
        <taxon>Spermatophyta</taxon>
        <taxon>Magnoliopsida</taxon>
        <taxon>Liliopsida</taxon>
        <taxon>Araceae</taxon>
        <taxon>Pothoideae</taxon>
        <taxon>Potheae</taxon>
        <taxon>Anthurium</taxon>
    </lineage>
</organism>
<dbReference type="InterPro" id="IPR000999">
    <property type="entry name" value="RNase_III_dom"/>
</dbReference>
<evidence type="ECO:0000259" key="17">
    <source>
        <dbReference type="PROSITE" id="PS50142"/>
    </source>
</evidence>
<keyword evidence="15" id="KW-0464">Manganese</keyword>
<dbReference type="PANTHER" id="PTHR14950">
    <property type="entry name" value="DICER-RELATED"/>
    <property type="match status" value="1"/>
</dbReference>
<keyword evidence="8" id="KW-0255">Endonuclease</keyword>
<dbReference type="PROSITE" id="PS50142">
    <property type="entry name" value="RNASE_3_2"/>
    <property type="match status" value="2"/>
</dbReference>
<dbReference type="FunFam" id="1.10.1520.10:FF:000008">
    <property type="entry name" value="Dicer-like 104"/>
    <property type="match status" value="1"/>
</dbReference>
<dbReference type="SMART" id="SM00535">
    <property type="entry name" value="RIBOc"/>
    <property type="match status" value="2"/>
</dbReference>
<keyword evidence="10" id="KW-0347">Helicase</keyword>
<dbReference type="GO" id="GO:0003723">
    <property type="term" value="F:RNA binding"/>
    <property type="evidence" value="ECO:0007669"/>
    <property type="project" value="UniProtKB-KW"/>
</dbReference>
<comment type="cofactor">
    <cofactor evidence="2">
        <name>Mg(2+)</name>
        <dbReference type="ChEBI" id="CHEBI:18420"/>
    </cofactor>
</comment>
<dbReference type="SUPFAM" id="SSF69065">
    <property type="entry name" value="RNase III domain-like"/>
    <property type="match status" value="2"/>
</dbReference>
<evidence type="ECO:0000256" key="11">
    <source>
        <dbReference type="ARBA" id="ARBA00022840"/>
    </source>
</evidence>
<evidence type="ECO:0000256" key="3">
    <source>
        <dbReference type="ARBA" id="ARBA00004123"/>
    </source>
</evidence>
<keyword evidence="14" id="KW-0943">RNA-mediated gene silencing</keyword>
<evidence type="ECO:0000256" key="9">
    <source>
        <dbReference type="ARBA" id="ARBA00022801"/>
    </source>
</evidence>
<keyword evidence="5" id="KW-0479">Metal-binding</keyword>
<dbReference type="Gene3D" id="3.30.160.20">
    <property type="match status" value="1"/>
</dbReference>
<dbReference type="GO" id="GO:0005737">
    <property type="term" value="C:cytoplasm"/>
    <property type="evidence" value="ECO:0007669"/>
    <property type="project" value="TreeGrafter"/>
</dbReference>
<keyword evidence="9" id="KW-0378">Hydrolase</keyword>
<sequence length="1008" mass="113154">MADPTKEEMDYASGAGTTKRKELHGTKSLKAFSGTWARNHAEVTLQAYILSFTSDQSGDSFSSFVLLTEAKLDDEVASMEVDLFLIPNRIIKTSVSPCGQVHLDAHQVRKSKLFHEFFFNGIFGKLFVGTMSSGMKRDFLLGGDNDSLWGTSKMYLLLPIETSVASSPKHLNIVWKGIDSCACVVEYLRKIYSSDDGIYCSNPLDGDVHSLETECARSDIIYLANTYVERQHLKDMVVYAIHTGKIYSVLDVEMGTSSEDPFYQNIDEKSPHVSFSGYFCKKYGIVLQHPGQPLLLLKQSHNAHNLLIPRLKYEDVTAEKKIIPAHMPPELLVHVDIPTEVMKSFYLLPSLMHRLESLLLASQLREEIACHPSDRHISSFLILEAITTLRCCESFSLERLELLGDSILKYVMSCHFFLKYPRKHEGQLSAYRKQAVCNMMLHKLGASRNLQGYIRDSAFDPRRWVAPGQTSLHPEPCDCGVDTLNVPLHSKYVTEKTSTKIGKVCDRGHRWMCSKTIADCVESLVGAYFVSGGLGVAAALMRWLDFDAEFEPKLIMEAKVNASLWYYLPKLKEIEALETKIGYNFSVKGLLLEAITHPSQQELGIGYCYQRLEFLGDSLLDLLITWHLFQSYQDIDPGKLTDLRSANVNNENFAEAAVRHNLNQCLQHGSGVLLGQITEYIKCIWESYDSMKLLPPVGKSKGPKVLADLVESIAGAVLIDTELDLDRVWEIFRPLLSPIVTPDKLELPPLRKLIELCDYLGYTTSTRCMNKNDQVIAEIAVQLKDSRLVRHGCDRNRKSAKAQAAHHLLKDLEEKGISHAQYVSRKKQNGKKVDESCHSAMSSVILEVPRESELTRPLLGRQNMVGLLSTSELSQDISLVVEHHLVDEYSKGSCAIKLKAPVVLLIKMQKGGPRSTLFELCKMHQWPMPEFDTTEEVSRNPIEFKGLFGTRTGFNAFISSITLHVPNDAVIKLVGGQEADKNCSKDSAAYGTLLELERLGWCIIKDPS</sequence>
<evidence type="ECO:0000256" key="16">
    <source>
        <dbReference type="ARBA" id="ARBA00023242"/>
    </source>
</evidence>
<dbReference type="InterPro" id="IPR036389">
    <property type="entry name" value="RNase_III_sf"/>
</dbReference>
<keyword evidence="6" id="KW-0677">Repeat</keyword>
<dbReference type="AlphaFoldDB" id="A0A1D1YIC1"/>
<evidence type="ECO:0000256" key="2">
    <source>
        <dbReference type="ARBA" id="ARBA00001946"/>
    </source>
</evidence>
<comment type="subcellular location">
    <subcellularLocation>
        <location evidence="3">Nucleus</location>
    </subcellularLocation>
</comment>
<dbReference type="Pfam" id="PF02170">
    <property type="entry name" value="PAZ"/>
    <property type="match status" value="1"/>
</dbReference>
<dbReference type="PROSITE" id="PS00517">
    <property type="entry name" value="RNASE_3_1"/>
    <property type="match status" value="1"/>
</dbReference>
<keyword evidence="16" id="KW-0539">Nucleus</keyword>
<comment type="cofactor">
    <cofactor evidence="1">
        <name>Mn(2+)</name>
        <dbReference type="ChEBI" id="CHEBI:29035"/>
    </cofactor>
</comment>
<keyword evidence="12" id="KW-0460">Magnesium</keyword>
<dbReference type="Gene3D" id="1.10.1520.10">
    <property type="entry name" value="Ribonuclease III domain"/>
    <property type="match status" value="2"/>
</dbReference>
<protein>
    <submittedName>
        <fullName evidence="19">Endoribonuclease Dicer 3b</fullName>
    </submittedName>
</protein>
<feature type="domain" description="RNase III" evidence="17">
    <location>
        <begin position="574"/>
        <end position="722"/>
    </location>
</feature>
<evidence type="ECO:0000256" key="8">
    <source>
        <dbReference type="ARBA" id="ARBA00022759"/>
    </source>
</evidence>
<evidence type="ECO:0000256" key="1">
    <source>
        <dbReference type="ARBA" id="ARBA00001936"/>
    </source>
</evidence>
<keyword evidence="13" id="KW-0694">RNA-binding</keyword>
<dbReference type="SUPFAM" id="SSF101690">
    <property type="entry name" value="PAZ domain"/>
    <property type="match status" value="1"/>
</dbReference>
<gene>
    <name evidence="19" type="primary">DCL3B_3</name>
    <name evidence="19" type="ORF">g.109343</name>
</gene>
<evidence type="ECO:0000256" key="7">
    <source>
        <dbReference type="ARBA" id="ARBA00022741"/>
    </source>
</evidence>
<accession>A0A1D1YIC1</accession>
<reference evidence="19" key="1">
    <citation type="submission" date="2015-07" db="EMBL/GenBank/DDBJ databases">
        <title>Transcriptome Assembly of Anthurium amnicola.</title>
        <authorList>
            <person name="Suzuki J."/>
        </authorList>
    </citation>
    <scope>NUCLEOTIDE SEQUENCE</scope>
</reference>
<feature type="domain" description="PAZ" evidence="18">
    <location>
        <begin position="218"/>
        <end position="336"/>
    </location>
</feature>
<evidence type="ECO:0000256" key="5">
    <source>
        <dbReference type="ARBA" id="ARBA00022723"/>
    </source>
</evidence>
<dbReference type="GO" id="GO:0004386">
    <property type="term" value="F:helicase activity"/>
    <property type="evidence" value="ECO:0007669"/>
    <property type="project" value="UniProtKB-KW"/>
</dbReference>
<dbReference type="InterPro" id="IPR003100">
    <property type="entry name" value="PAZ_dom"/>
</dbReference>
<keyword evidence="11" id="KW-0067">ATP-binding</keyword>
<dbReference type="GO" id="GO:0005634">
    <property type="term" value="C:nucleus"/>
    <property type="evidence" value="ECO:0007669"/>
    <property type="project" value="UniProtKB-SubCell"/>
</dbReference>
<dbReference type="FunFam" id="1.10.1520.10:FF:000004">
    <property type="entry name" value="Endoribonuclease dicer-like 1"/>
    <property type="match status" value="1"/>
</dbReference>
<dbReference type="GO" id="GO:0004525">
    <property type="term" value="F:ribonuclease III activity"/>
    <property type="evidence" value="ECO:0007669"/>
    <property type="project" value="InterPro"/>
</dbReference>
<evidence type="ECO:0000256" key="6">
    <source>
        <dbReference type="ARBA" id="ARBA00022737"/>
    </source>
</evidence>
<evidence type="ECO:0000259" key="18">
    <source>
        <dbReference type="PROSITE" id="PS50821"/>
    </source>
</evidence>
<evidence type="ECO:0000256" key="13">
    <source>
        <dbReference type="ARBA" id="ARBA00022884"/>
    </source>
</evidence>
<evidence type="ECO:0000313" key="19">
    <source>
        <dbReference type="EMBL" id="JAT54391.1"/>
    </source>
</evidence>
<evidence type="ECO:0000256" key="10">
    <source>
        <dbReference type="ARBA" id="ARBA00022806"/>
    </source>
</evidence>
<keyword evidence="7" id="KW-0547">Nucleotide-binding</keyword>
<dbReference type="GO" id="GO:0046872">
    <property type="term" value="F:metal ion binding"/>
    <property type="evidence" value="ECO:0007669"/>
    <property type="project" value="UniProtKB-KW"/>
</dbReference>
<dbReference type="InterPro" id="IPR036085">
    <property type="entry name" value="PAZ_dom_sf"/>
</dbReference>
<dbReference type="GO" id="GO:0010267">
    <property type="term" value="P:ta-siRNA processing"/>
    <property type="evidence" value="ECO:0007669"/>
    <property type="project" value="UniProtKB-ARBA"/>
</dbReference>
<dbReference type="SMART" id="SM00949">
    <property type="entry name" value="PAZ"/>
    <property type="match status" value="1"/>
</dbReference>